<organism evidence="3 4">
    <name type="scientific">Microbispora cellulosiformans</name>
    <dbReference type="NCBI Taxonomy" id="2614688"/>
    <lineage>
        <taxon>Bacteria</taxon>
        <taxon>Bacillati</taxon>
        <taxon>Actinomycetota</taxon>
        <taxon>Actinomycetes</taxon>
        <taxon>Streptosporangiales</taxon>
        <taxon>Streptosporangiaceae</taxon>
        <taxon>Microbispora</taxon>
    </lineage>
</organism>
<gene>
    <name evidence="3" type="ORF">F5972_24950</name>
</gene>
<evidence type="ECO:0000313" key="4">
    <source>
        <dbReference type="Proteomes" id="UP000327011"/>
    </source>
</evidence>
<feature type="compositionally biased region" description="Low complexity" evidence="1">
    <location>
        <begin position="207"/>
        <end position="216"/>
    </location>
</feature>
<feature type="region of interest" description="Disordered" evidence="1">
    <location>
        <begin position="187"/>
        <end position="225"/>
    </location>
</feature>
<dbReference type="AlphaFoldDB" id="A0A5J5JX52"/>
<keyword evidence="4" id="KW-1185">Reference proteome</keyword>
<sequence length="323" mass="35757">MMKEARGMQVQEPTTAHLSVSLPLTLDGPFEITVEHSVVGIVVTERATLTRLGPEWDVPGVYLLLDRPDLTGRWGAYVGKAASRGLRSRLREHLKARDHWYRAVLIRRDSKKTLNSAEAGWLEGHLYDLLHASGQVQLHNGNRPQDDSISVEEQLSLRTYIPPVLHTLHILGHRLTATPPVAGRRVFDLRKSQRGKTTRETGRPVVATSSPSATTPKGKKSTKTKSDIKLIDLVREGLVPPGTVLVPKSRSHTDTAVVNPDGSLQFRGTRREAVSNPAQELAGYEVNGWTFWRVETPQGKVSLDALRKRLQQQRAASASSPPQ</sequence>
<comment type="caution">
    <text evidence="3">The sequence shown here is derived from an EMBL/GenBank/DDBJ whole genome shotgun (WGS) entry which is preliminary data.</text>
</comment>
<feature type="domain" description="RAMA" evidence="2">
    <location>
        <begin position="213"/>
        <end position="315"/>
    </location>
</feature>
<dbReference type="Proteomes" id="UP000327011">
    <property type="component" value="Unassembled WGS sequence"/>
</dbReference>
<evidence type="ECO:0000313" key="3">
    <source>
        <dbReference type="EMBL" id="KAA9375972.1"/>
    </source>
</evidence>
<dbReference type="InterPro" id="IPR040843">
    <property type="entry name" value="RAMA"/>
</dbReference>
<evidence type="ECO:0000259" key="2">
    <source>
        <dbReference type="Pfam" id="PF18755"/>
    </source>
</evidence>
<reference evidence="3 4" key="1">
    <citation type="submission" date="2019-09" db="EMBL/GenBank/DDBJ databases">
        <title>Screening of Novel Bioactive Compounds from Soil-Associated.</title>
        <authorList>
            <person name="Gong X."/>
        </authorList>
    </citation>
    <scope>NUCLEOTIDE SEQUENCE [LARGE SCALE GENOMIC DNA]</scope>
    <source>
        <strain evidence="3 4">Gxj-6</strain>
    </source>
</reference>
<dbReference type="Pfam" id="PF18755">
    <property type="entry name" value="RAMA"/>
    <property type="match status" value="1"/>
</dbReference>
<dbReference type="EMBL" id="VYTZ01000009">
    <property type="protein sequence ID" value="KAA9375972.1"/>
    <property type="molecule type" value="Genomic_DNA"/>
</dbReference>
<name>A0A5J5JX52_9ACTN</name>
<proteinExistence type="predicted"/>
<evidence type="ECO:0000256" key="1">
    <source>
        <dbReference type="SAM" id="MobiDB-lite"/>
    </source>
</evidence>
<accession>A0A5J5JX52</accession>
<feature type="compositionally biased region" description="Basic and acidic residues" evidence="1">
    <location>
        <begin position="187"/>
        <end position="202"/>
    </location>
</feature>
<protein>
    <submittedName>
        <fullName evidence="3">DUF2924 domain-containing protein</fullName>
    </submittedName>
</protein>